<feature type="region of interest" description="Disordered" evidence="1">
    <location>
        <begin position="76"/>
        <end position="97"/>
    </location>
</feature>
<proteinExistence type="predicted"/>
<keyword evidence="3" id="KW-1185">Reference proteome</keyword>
<feature type="compositionally biased region" description="Low complexity" evidence="1">
    <location>
        <begin position="76"/>
        <end position="91"/>
    </location>
</feature>
<evidence type="ECO:0000313" key="3">
    <source>
        <dbReference type="Proteomes" id="UP001330812"/>
    </source>
</evidence>
<dbReference type="RefSeq" id="WP_326565868.1">
    <property type="nucleotide sequence ID" value="NZ_CP142149.1"/>
</dbReference>
<name>A0ABZ1HXL3_9PSEU</name>
<sequence length="122" mass="12264">MLVFGAAAVVFGVVFGFAVVFGTVTLGTVFEAVVCGATSVGTEVVEADDSVVGVAEVVTGEEEVLGSEAVVTGGTTPPLPLGAGAAPQPATSKPAAKSIPSFRNTLCLLEKMTVRRLVEELP</sequence>
<evidence type="ECO:0000313" key="2">
    <source>
        <dbReference type="EMBL" id="WSE26877.1"/>
    </source>
</evidence>
<evidence type="ECO:0000256" key="1">
    <source>
        <dbReference type="SAM" id="MobiDB-lite"/>
    </source>
</evidence>
<dbReference type="Proteomes" id="UP001330812">
    <property type="component" value="Chromosome"/>
</dbReference>
<evidence type="ECO:0008006" key="4">
    <source>
        <dbReference type="Google" id="ProtNLM"/>
    </source>
</evidence>
<protein>
    <recommendedName>
        <fullName evidence="4">Secreted protein</fullName>
    </recommendedName>
</protein>
<accession>A0ABZ1HXL3</accession>
<gene>
    <name evidence="2" type="ORF">VSH64_28840</name>
</gene>
<reference evidence="2 3" key="1">
    <citation type="journal article" date="2015" name="Int. J. Syst. Evol. Microbiol.">
        <title>Amycolatopsis rhabdoformis sp. nov., an actinomycete isolated from a tropical forest soil.</title>
        <authorList>
            <person name="Souza W.R."/>
            <person name="Silva R.E."/>
            <person name="Goodfellow M."/>
            <person name="Busarakam K."/>
            <person name="Figueiro F.S."/>
            <person name="Ferreira D."/>
            <person name="Rodrigues-Filho E."/>
            <person name="Moraes L.A.B."/>
            <person name="Zucchi T.D."/>
        </authorList>
    </citation>
    <scope>NUCLEOTIDE SEQUENCE [LARGE SCALE GENOMIC DNA]</scope>
    <source>
        <strain evidence="2 3">NCIMB 14900</strain>
    </source>
</reference>
<organism evidence="2 3">
    <name type="scientific">Amycolatopsis rhabdoformis</name>
    <dbReference type="NCBI Taxonomy" id="1448059"/>
    <lineage>
        <taxon>Bacteria</taxon>
        <taxon>Bacillati</taxon>
        <taxon>Actinomycetota</taxon>
        <taxon>Actinomycetes</taxon>
        <taxon>Pseudonocardiales</taxon>
        <taxon>Pseudonocardiaceae</taxon>
        <taxon>Amycolatopsis</taxon>
    </lineage>
</organism>
<dbReference type="EMBL" id="CP142149">
    <property type="protein sequence ID" value="WSE26877.1"/>
    <property type="molecule type" value="Genomic_DNA"/>
</dbReference>